<protein>
    <submittedName>
        <fullName evidence="1">11988_t:CDS:1</fullName>
    </submittedName>
</protein>
<keyword evidence="2" id="KW-1185">Reference proteome</keyword>
<dbReference type="Proteomes" id="UP000789702">
    <property type="component" value="Unassembled WGS sequence"/>
</dbReference>
<dbReference type="EMBL" id="CAJVPU010037752">
    <property type="protein sequence ID" value="CAG8733233.1"/>
    <property type="molecule type" value="Genomic_DNA"/>
</dbReference>
<name>A0ACA9Q1U5_9GLOM</name>
<evidence type="ECO:0000313" key="1">
    <source>
        <dbReference type="EMBL" id="CAG8733233.1"/>
    </source>
</evidence>
<sequence length="167" mass="20193">MKEENRRLSVILSFLEAHCRSYFHIQEIGYKYSKMNNTEDLDEWKKQRYVEDFIWFQEINEICEEYGVNVCLKEIEIDNISEYCMLLVSETIVYYEQIEKIDNKFCYFINGTKRKKEVSPNGYLYCTINHNELIGKVEDGIGFLYLFKKKFLEDLSKRICDQCLEFK</sequence>
<gene>
    <name evidence="1" type="ORF">DHETER_LOCUS13573</name>
</gene>
<proteinExistence type="predicted"/>
<organism evidence="1 2">
    <name type="scientific">Dentiscutata heterogama</name>
    <dbReference type="NCBI Taxonomy" id="1316150"/>
    <lineage>
        <taxon>Eukaryota</taxon>
        <taxon>Fungi</taxon>
        <taxon>Fungi incertae sedis</taxon>
        <taxon>Mucoromycota</taxon>
        <taxon>Glomeromycotina</taxon>
        <taxon>Glomeromycetes</taxon>
        <taxon>Diversisporales</taxon>
        <taxon>Gigasporaceae</taxon>
        <taxon>Dentiscutata</taxon>
    </lineage>
</organism>
<reference evidence="1" key="1">
    <citation type="submission" date="2021-06" db="EMBL/GenBank/DDBJ databases">
        <authorList>
            <person name="Kallberg Y."/>
            <person name="Tangrot J."/>
            <person name="Rosling A."/>
        </authorList>
    </citation>
    <scope>NUCLEOTIDE SEQUENCE</scope>
    <source>
        <strain evidence="1">IL203A</strain>
    </source>
</reference>
<accession>A0ACA9Q1U5</accession>
<comment type="caution">
    <text evidence="1">The sequence shown here is derived from an EMBL/GenBank/DDBJ whole genome shotgun (WGS) entry which is preliminary data.</text>
</comment>
<evidence type="ECO:0000313" key="2">
    <source>
        <dbReference type="Proteomes" id="UP000789702"/>
    </source>
</evidence>
<feature type="non-terminal residue" evidence="1">
    <location>
        <position position="167"/>
    </location>
</feature>